<evidence type="ECO:0000313" key="2">
    <source>
        <dbReference type="EMBL" id="KAK9043591.1"/>
    </source>
</evidence>
<evidence type="ECO:0000313" key="3">
    <source>
        <dbReference type="Proteomes" id="UP001396334"/>
    </source>
</evidence>
<protein>
    <recommendedName>
        <fullName evidence="4">Secreted protein</fullName>
    </recommendedName>
</protein>
<organism evidence="2 3">
    <name type="scientific">Hibiscus sabdariffa</name>
    <name type="common">roselle</name>
    <dbReference type="NCBI Taxonomy" id="183260"/>
    <lineage>
        <taxon>Eukaryota</taxon>
        <taxon>Viridiplantae</taxon>
        <taxon>Streptophyta</taxon>
        <taxon>Embryophyta</taxon>
        <taxon>Tracheophyta</taxon>
        <taxon>Spermatophyta</taxon>
        <taxon>Magnoliopsida</taxon>
        <taxon>eudicotyledons</taxon>
        <taxon>Gunneridae</taxon>
        <taxon>Pentapetalae</taxon>
        <taxon>rosids</taxon>
        <taxon>malvids</taxon>
        <taxon>Malvales</taxon>
        <taxon>Malvaceae</taxon>
        <taxon>Malvoideae</taxon>
        <taxon>Hibiscus</taxon>
    </lineage>
</organism>
<comment type="caution">
    <text evidence="2">The sequence shown here is derived from an EMBL/GenBank/DDBJ whole genome shotgun (WGS) entry which is preliminary data.</text>
</comment>
<name>A0ABR2U1I5_9ROSI</name>
<gene>
    <name evidence="2" type="ORF">V6N11_071927</name>
</gene>
<keyword evidence="3" id="KW-1185">Reference proteome</keyword>
<evidence type="ECO:0008006" key="4">
    <source>
        <dbReference type="Google" id="ProtNLM"/>
    </source>
</evidence>
<feature type="chain" id="PRO_5045791018" description="Secreted protein" evidence="1">
    <location>
        <begin position="21"/>
        <end position="72"/>
    </location>
</feature>
<reference evidence="2 3" key="1">
    <citation type="journal article" date="2024" name="G3 (Bethesda)">
        <title>Genome assembly of Hibiscus sabdariffa L. provides insights into metabolisms of medicinal natural products.</title>
        <authorList>
            <person name="Kim T."/>
        </authorList>
    </citation>
    <scope>NUCLEOTIDE SEQUENCE [LARGE SCALE GENOMIC DNA]</scope>
    <source>
        <strain evidence="2">TK-2024</strain>
        <tissue evidence="2">Old leaves</tissue>
    </source>
</reference>
<accession>A0ABR2U1I5</accession>
<dbReference type="Proteomes" id="UP001396334">
    <property type="component" value="Unassembled WGS sequence"/>
</dbReference>
<dbReference type="EMBL" id="JBBPBN010000003">
    <property type="protein sequence ID" value="KAK9043591.1"/>
    <property type="molecule type" value="Genomic_DNA"/>
</dbReference>
<proteinExistence type="predicted"/>
<keyword evidence="1" id="KW-0732">Signal</keyword>
<evidence type="ECO:0000256" key="1">
    <source>
        <dbReference type="SAM" id="SignalP"/>
    </source>
</evidence>
<sequence>MHRFALLPLFSFGYGQISHALQDCTTVDEAVNVGGREMRLEGMLGRLDGFFVDGKVRGVRWKTHGAMGMDVL</sequence>
<feature type="signal peptide" evidence="1">
    <location>
        <begin position="1"/>
        <end position="20"/>
    </location>
</feature>